<feature type="transmembrane region" description="Helical" evidence="2">
    <location>
        <begin position="96"/>
        <end position="115"/>
    </location>
</feature>
<protein>
    <recommendedName>
        <fullName evidence="5">O-antigen ligase like membrane protein</fullName>
    </recommendedName>
</protein>
<keyword evidence="4" id="KW-1185">Reference proteome</keyword>
<evidence type="ECO:0008006" key="5">
    <source>
        <dbReference type="Google" id="ProtNLM"/>
    </source>
</evidence>
<proteinExistence type="predicted"/>
<evidence type="ECO:0000256" key="1">
    <source>
        <dbReference type="SAM" id="MobiDB-lite"/>
    </source>
</evidence>
<name>A0ABV6T7U7_9RHOB</name>
<feature type="transmembrane region" description="Helical" evidence="2">
    <location>
        <begin position="164"/>
        <end position="182"/>
    </location>
</feature>
<organism evidence="3 4">
    <name type="scientific">Paracoccus panacisoli</name>
    <dbReference type="NCBI Taxonomy" id="1510163"/>
    <lineage>
        <taxon>Bacteria</taxon>
        <taxon>Pseudomonadati</taxon>
        <taxon>Pseudomonadota</taxon>
        <taxon>Alphaproteobacteria</taxon>
        <taxon>Rhodobacterales</taxon>
        <taxon>Paracoccaceae</taxon>
        <taxon>Paracoccus</taxon>
    </lineage>
</organism>
<dbReference type="Proteomes" id="UP001589920">
    <property type="component" value="Unassembled WGS sequence"/>
</dbReference>
<comment type="caution">
    <text evidence="3">The sequence shown here is derived from an EMBL/GenBank/DDBJ whole genome shotgun (WGS) entry which is preliminary data.</text>
</comment>
<keyword evidence="2" id="KW-0812">Transmembrane</keyword>
<keyword evidence="2" id="KW-0472">Membrane</keyword>
<evidence type="ECO:0000313" key="3">
    <source>
        <dbReference type="EMBL" id="MFC0813330.1"/>
    </source>
</evidence>
<sequence>MIGYLVMAAWPIIVFWMFARFNPATALGWAIIGGYLLLPENISINLPAVPPIDKATVSAVAALVAAAVMVRPALVRGRGQGGQETTVLTGLLPRNRAVLLLIVLLFLGVAGTVATNGDTLRFVARQLPGLRLYDAGSLTLGAVTALLPFIMARKYMAAPEAQTRLLIVLAIAGLLYSLPALYEVRMSPQLSRMIYGYFPHDWRQHIRAGGYRPVVFLPHGLWLAIFFSCSFLSALALWRMTSGRMAVRWLGASLWLLVTLVVAKGLGALAIGLMLGAATLFLPLRLRVLGAAVLAGAVLVYPMLRGADLVPTEQIIALANDIDTARAESLTFRIVNEDILLAKANERPLFGWGSWGRNRVFDEEGSDISVTDGYWVMAIGTKGWVGYLAETGLLTLPLILMAFRWRRLGLTPATAGIAVALTANLIDLIPNATLTPVTWLMAGALAGRLELGRPIPPAAPEPKGDGGEGAALPVSKNPYTRVPHRHPTRSTRGSTRRVLS</sequence>
<feature type="transmembrane region" description="Helical" evidence="2">
    <location>
        <begin position="284"/>
        <end position="304"/>
    </location>
</feature>
<feature type="transmembrane region" description="Helical" evidence="2">
    <location>
        <begin position="135"/>
        <end position="152"/>
    </location>
</feature>
<reference evidence="3 4" key="1">
    <citation type="submission" date="2024-09" db="EMBL/GenBank/DDBJ databases">
        <authorList>
            <person name="Sun Q."/>
            <person name="Mori K."/>
        </authorList>
    </citation>
    <scope>NUCLEOTIDE SEQUENCE [LARGE SCALE GENOMIC DNA]</scope>
    <source>
        <strain evidence="3 4">KCTC 42086</strain>
    </source>
</reference>
<dbReference type="RefSeq" id="WP_394321339.1">
    <property type="nucleotide sequence ID" value="NZ_JBHMQU010000081.1"/>
</dbReference>
<feature type="transmembrane region" description="Helical" evidence="2">
    <location>
        <begin position="57"/>
        <end position="75"/>
    </location>
</feature>
<accession>A0ABV6T7U7</accession>
<keyword evidence="2" id="KW-1133">Transmembrane helix</keyword>
<feature type="transmembrane region" description="Helical" evidence="2">
    <location>
        <begin position="250"/>
        <end position="278"/>
    </location>
</feature>
<gene>
    <name evidence="3" type="ORF">ACFHYO_14595</name>
</gene>
<evidence type="ECO:0000313" key="4">
    <source>
        <dbReference type="Proteomes" id="UP001589920"/>
    </source>
</evidence>
<dbReference type="EMBL" id="JBHMQU010000081">
    <property type="protein sequence ID" value="MFC0813330.1"/>
    <property type="molecule type" value="Genomic_DNA"/>
</dbReference>
<feature type="region of interest" description="Disordered" evidence="1">
    <location>
        <begin position="456"/>
        <end position="500"/>
    </location>
</feature>
<feature type="transmembrane region" description="Helical" evidence="2">
    <location>
        <begin position="220"/>
        <end position="238"/>
    </location>
</feature>
<feature type="transmembrane region" description="Helical" evidence="2">
    <location>
        <begin position="12"/>
        <end position="37"/>
    </location>
</feature>
<evidence type="ECO:0000256" key="2">
    <source>
        <dbReference type="SAM" id="Phobius"/>
    </source>
</evidence>